<dbReference type="InterPro" id="IPR002931">
    <property type="entry name" value="Transglutaminase-like"/>
</dbReference>
<reference evidence="3 4" key="1">
    <citation type="submission" date="2018-12" db="EMBL/GenBank/DDBJ databases">
        <title>Marinifilum JC070 sp. nov., a marine bacterium isolated from Yongle Blue Hole in the South China Sea.</title>
        <authorList>
            <person name="Fu T."/>
        </authorList>
    </citation>
    <scope>NUCLEOTIDE SEQUENCE [LARGE SCALE GENOMIC DNA]</scope>
    <source>
        <strain evidence="3 4">JC070</strain>
    </source>
</reference>
<evidence type="ECO:0000313" key="4">
    <source>
        <dbReference type="Proteomes" id="UP000732105"/>
    </source>
</evidence>
<organism evidence="3 4">
    <name type="scientific">Marinifilum caeruleilacunae</name>
    <dbReference type="NCBI Taxonomy" id="2499076"/>
    <lineage>
        <taxon>Bacteria</taxon>
        <taxon>Pseudomonadati</taxon>
        <taxon>Bacteroidota</taxon>
        <taxon>Bacteroidia</taxon>
        <taxon>Marinilabiliales</taxon>
        <taxon>Marinifilaceae</taxon>
    </lineage>
</organism>
<evidence type="ECO:0000259" key="2">
    <source>
        <dbReference type="Pfam" id="PF12969"/>
    </source>
</evidence>
<evidence type="ECO:0000313" key="3">
    <source>
        <dbReference type="EMBL" id="NOU58728.1"/>
    </source>
</evidence>
<feature type="domain" description="DUF3857" evidence="2">
    <location>
        <begin position="65"/>
        <end position="218"/>
    </location>
</feature>
<dbReference type="Gene3D" id="2.60.120.1130">
    <property type="match status" value="1"/>
</dbReference>
<feature type="domain" description="Transglutaminase-like" evidence="1">
    <location>
        <begin position="284"/>
        <end position="358"/>
    </location>
</feature>
<accession>A0ABX1WRM6</accession>
<gene>
    <name evidence="3" type="ORF">ELS83_02775</name>
</gene>
<dbReference type="Gene3D" id="3.10.620.30">
    <property type="match status" value="1"/>
</dbReference>
<name>A0ABX1WRM6_9BACT</name>
<evidence type="ECO:0000259" key="1">
    <source>
        <dbReference type="Pfam" id="PF01841"/>
    </source>
</evidence>
<dbReference type="Pfam" id="PF01841">
    <property type="entry name" value="Transglut_core"/>
    <property type="match status" value="1"/>
</dbReference>
<dbReference type="InterPro" id="IPR038765">
    <property type="entry name" value="Papain-like_cys_pep_sf"/>
</dbReference>
<dbReference type="SUPFAM" id="SSF54001">
    <property type="entry name" value="Cysteine proteinases"/>
    <property type="match status" value="1"/>
</dbReference>
<protein>
    <submittedName>
        <fullName evidence="3">DUF3857 domain-containing protein</fullName>
    </submittedName>
</protein>
<dbReference type="RefSeq" id="WP_171594006.1">
    <property type="nucleotide sequence ID" value="NZ_RZNH01000003.1"/>
</dbReference>
<dbReference type="Gene3D" id="2.60.40.3140">
    <property type="match status" value="1"/>
</dbReference>
<dbReference type="Pfam" id="PF12969">
    <property type="entry name" value="DUF3857"/>
    <property type="match status" value="1"/>
</dbReference>
<proteinExistence type="predicted"/>
<sequence length="645" mass="75442">MKTSIKITLVFCCFLLSVYIVNAKGFKYGKFSKEEILLTECAYEPDAEAVILSRTCTVNISYSSITYNYLVRIKILKEEGLDRANIEIPYWRKDGLENITGVKAHTVNIDAKGGKTDDALEKKSVFKVDINENYGAVRFGMPNVKVGSIIEYRYSLISNFYTYLDTWYFQDDIPTLWSSIKVNMPESFRYDLVMFGNRLKSKYPMSKSNEWILTNLKSIREEPYVNNYMDFVEQMRFQLTGYYKSRSDMSGGVEFVTARSTWEKLAEEYLDAFEFFGRKNFAQKTVAQILDGDENSWEKVEKIYDYVRTNIKWDGKYRIYPENSPPKIIEEKIASNCEINFLLVLLLREAGIKAEPALSRTNNLGLLQKDYPLMSQFNQALAYVEIFNNKLFLNATSPFRPYQILAEKDLNFYAFVLEKNKTRWEKVKAFNKSRSQLILNYDFTNKERPACQFKMNENGYYAAETRELINEFGLEEFLKTVVDESEMELHKDSLTIENLDNVNKPLLVKANFPMAEIDLENDIIYFEPFPAVLDNNPFKKEDRQYRVDFNYNRYQSIVVNIKLPQEYMVEDCPKSRLVKLSNNLGYFRITAQKQTNGVQLRTVFEIKQPSFTIDYYGELRELYSQMLSSIKGQVVIKKNNTISEK</sequence>
<dbReference type="Proteomes" id="UP000732105">
    <property type="component" value="Unassembled WGS sequence"/>
</dbReference>
<comment type="caution">
    <text evidence="3">The sequence shown here is derived from an EMBL/GenBank/DDBJ whole genome shotgun (WGS) entry which is preliminary data.</text>
</comment>
<dbReference type="EMBL" id="RZNH01000003">
    <property type="protein sequence ID" value="NOU58728.1"/>
    <property type="molecule type" value="Genomic_DNA"/>
</dbReference>
<dbReference type="InterPro" id="IPR024618">
    <property type="entry name" value="DUF3857"/>
</dbReference>
<keyword evidence="4" id="KW-1185">Reference proteome</keyword>